<reference evidence="2" key="1">
    <citation type="submission" date="2004-02" db="EMBL/GenBank/DDBJ databases">
        <title>Newly identified genes involved in the controlling of biosynthesis of 2,4-DAPG.</title>
        <authorList>
            <person name="He Y."/>
            <person name="Suzuki S."/>
            <person name="Oyaizu H."/>
        </authorList>
    </citation>
    <scope>NUCLEOTIDE SEQUENCE</scope>
</reference>
<evidence type="ECO:0000313" key="2">
    <source>
        <dbReference type="EMBL" id="BAD11008.1"/>
    </source>
</evidence>
<feature type="chain" id="PRO_5004285588" evidence="1">
    <location>
        <begin position="35"/>
        <end position="552"/>
    </location>
</feature>
<accession>Q75QJ4</accession>
<evidence type="ECO:0000256" key="1">
    <source>
        <dbReference type="SAM" id="SignalP"/>
    </source>
</evidence>
<keyword evidence="1" id="KW-0732">Signal</keyword>
<organism evidence="2">
    <name type="scientific">Pseudomonas fluorescens</name>
    <dbReference type="NCBI Taxonomy" id="294"/>
    <lineage>
        <taxon>Bacteria</taxon>
        <taxon>Pseudomonadati</taxon>
        <taxon>Pseudomonadota</taxon>
        <taxon>Gammaproteobacteria</taxon>
        <taxon>Pseudomonadales</taxon>
        <taxon>Pseudomonadaceae</taxon>
        <taxon>Pseudomonas</taxon>
    </lineage>
</organism>
<sequence length="552" mass="59931">MRNTMHNSRCYPGFTRNALALSVCLAGWATQSQAAQIDLGDSDWRLRWDNTIKYSQAWRLQGADDHLTNASTAGGLYPSIQGQGDRNFSRGLVSNRLDLFSEMDLSRQNYGLRISGAAWYDDVYNKDTDDSANPHFLDDTRELHGRDAELLDAFVFLRGDVGDTSQGTVRLGRHSLIYGESLFYGSNGIAAAQGPTDVVKLLSVPGTQFKEILRPVNQVSGQLQINPQLSVGAYYQFEWERSNVPGAGSYLSDNDGIGKGAGDWTEVFGNTTVHASDIEARNSGQGGMQLRFKPEGTELELGFYAAKYHDKTPSALYAYLDGAAAAATGLPILNAYRQVYAEDIKTVGASFSTAYGPFNFAGETSVRWDAPLVSNLQVVTPGTAADNSGDALYAKGKTAHVNLSTIYLLSPGTFWDGGSVLAELAWNRTLSVTDNRAALDPNTTRDATALRVLAEPAYFQVADGLDLSVPVGLASGWTGVRRPSAKAVSATRHAGDWSVGVKATYLQRWDFGINYVNFFGKAAAGLREDGNFSYAQSLADRDFVSMYVKTTF</sequence>
<protein>
    <submittedName>
        <fullName evidence="2">Uncharacterized protein rpsB</fullName>
    </submittedName>
</protein>
<dbReference type="Pfam" id="PF06980">
    <property type="entry name" value="DUF1302"/>
    <property type="match status" value="1"/>
</dbReference>
<gene>
    <name evidence="2" type="primary">rpsB</name>
</gene>
<proteinExistence type="predicted"/>
<feature type="signal peptide" evidence="1">
    <location>
        <begin position="1"/>
        <end position="34"/>
    </location>
</feature>
<name>Q75QJ4_PSEFL</name>
<dbReference type="EMBL" id="AB162133">
    <property type="protein sequence ID" value="BAD11008.1"/>
    <property type="molecule type" value="Genomic_DNA"/>
</dbReference>
<dbReference type="InterPro" id="IPR010727">
    <property type="entry name" value="DUF1302"/>
</dbReference>
<dbReference type="AlphaFoldDB" id="Q75QJ4"/>